<proteinExistence type="predicted"/>
<dbReference type="EMBL" id="JACVVK020000019">
    <property type="protein sequence ID" value="KAK7503629.1"/>
    <property type="molecule type" value="Genomic_DNA"/>
</dbReference>
<keyword evidence="2" id="KW-1185">Reference proteome</keyword>
<name>A0ABD0LVG6_9CAEN</name>
<organism evidence="1 2">
    <name type="scientific">Batillaria attramentaria</name>
    <dbReference type="NCBI Taxonomy" id="370345"/>
    <lineage>
        <taxon>Eukaryota</taxon>
        <taxon>Metazoa</taxon>
        <taxon>Spiralia</taxon>
        <taxon>Lophotrochozoa</taxon>
        <taxon>Mollusca</taxon>
        <taxon>Gastropoda</taxon>
        <taxon>Caenogastropoda</taxon>
        <taxon>Sorbeoconcha</taxon>
        <taxon>Cerithioidea</taxon>
        <taxon>Batillariidae</taxon>
        <taxon>Batillaria</taxon>
    </lineage>
</organism>
<protein>
    <submittedName>
        <fullName evidence="1">Uncharacterized protein</fullName>
    </submittedName>
</protein>
<evidence type="ECO:0000313" key="2">
    <source>
        <dbReference type="Proteomes" id="UP001519460"/>
    </source>
</evidence>
<reference evidence="1 2" key="1">
    <citation type="journal article" date="2023" name="Sci. Data">
        <title>Genome assembly of the Korean intertidal mud-creeper Batillaria attramentaria.</title>
        <authorList>
            <person name="Patra A.K."/>
            <person name="Ho P.T."/>
            <person name="Jun S."/>
            <person name="Lee S.J."/>
            <person name="Kim Y."/>
            <person name="Won Y.J."/>
        </authorList>
    </citation>
    <scope>NUCLEOTIDE SEQUENCE [LARGE SCALE GENOMIC DNA]</scope>
    <source>
        <strain evidence="1">Wonlab-2016</strain>
    </source>
</reference>
<gene>
    <name evidence="1" type="ORF">BaRGS_00005168</name>
</gene>
<dbReference type="AlphaFoldDB" id="A0ABD0LVG6"/>
<comment type="caution">
    <text evidence="1">The sequence shown here is derived from an EMBL/GenBank/DDBJ whole genome shotgun (WGS) entry which is preliminary data.</text>
</comment>
<sequence length="114" mass="12815">MNVRVISTQRTESGCCLQGCQMWFSLHHEKRTTKFSKYTYSFCAAEPDTIIQLPSLRNGKAVQKQARHIVTSSRWKSNPDAMPEQSLKKPACGSSVALPSQFTHVFFSATAVFQ</sequence>
<evidence type="ECO:0000313" key="1">
    <source>
        <dbReference type="EMBL" id="KAK7503629.1"/>
    </source>
</evidence>
<accession>A0ABD0LVG6</accession>
<dbReference type="Proteomes" id="UP001519460">
    <property type="component" value="Unassembled WGS sequence"/>
</dbReference>